<dbReference type="EMBL" id="BROD01000001">
    <property type="protein sequence ID" value="GKX68439.1"/>
    <property type="molecule type" value="Genomic_DNA"/>
</dbReference>
<organism evidence="1 2">
    <name type="scientific">Inconstantimicrobium mannanitabidum</name>
    <dbReference type="NCBI Taxonomy" id="1604901"/>
    <lineage>
        <taxon>Bacteria</taxon>
        <taxon>Bacillati</taxon>
        <taxon>Bacillota</taxon>
        <taxon>Clostridia</taxon>
        <taxon>Eubacteriales</taxon>
        <taxon>Clostridiaceae</taxon>
        <taxon>Inconstantimicrobium</taxon>
    </lineage>
</organism>
<dbReference type="Proteomes" id="UP001058074">
    <property type="component" value="Unassembled WGS sequence"/>
</dbReference>
<evidence type="ECO:0000313" key="2">
    <source>
        <dbReference type="Proteomes" id="UP001058074"/>
    </source>
</evidence>
<comment type="caution">
    <text evidence="1">The sequence shown here is derived from an EMBL/GenBank/DDBJ whole genome shotgun (WGS) entry which is preliminary data.</text>
</comment>
<keyword evidence="2" id="KW-1185">Reference proteome</keyword>
<reference evidence="1" key="1">
    <citation type="journal article" date="2025" name="Int. J. Syst. Evol. Microbiol.">
        <title>Inconstantimicrobium mannanitabidum sp. nov., a novel member of the family Clostridiaceae isolated from anoxic soil under the treatment of reductive soil disinfestation.</title>
        <authorList>
            <person name="Ueki A."/>
            <person name="Tonouchi A."/>
            <person name="Honma S."/>
            <person name="Kaku N."/>
            <person name="Ueki K."/>
        </authorList>
    </citation>
    <scope>NUCLEOTIDE SEQUENCE</scope>
    <source>
        <strain evidence="1">TW13</strain>
    </source>
</reference>
<gene>
    <name evidence="1" type="primary">rnpA</name>
    <name evidence="1" type="ORF">rsdtw13_36970</name>
</gene>
<sequence length="123" mass="14389">MQWDKLRKNAQFRLVYRRGKSLSNDKLVLYVLKNRKNIDQNGNAYNKVGFSVSKKVGKSVIRSRVKRLMLENFRLNADKIKEGYDFVFIARVAVKDKSFIEVQDSMINLFKRAGLLKDENSIN</sequence>
<accession>A0ACB5RHA7</accession>
<name>A0ACB5RHA7_9CLOT</name>
<proteinExistence type="predicted"/>
<protein>
    <submittedName>
        <fullName evidence="1">Ribonuclease P protein component</fullName>
    </submittedName>
</protein>
<evidence type="ECO:0000313" key="1">
    <source>
        <dbReference type="EMBL" id="GKX68439.1"/>
    </source>
</evidence>